<comment type="caution">
    <text evidence="2">The sequence shown here is derived from an EMBL/GenBank/DDBJ whole genome shotgun (WGS) entry which is preliminary data.</text>
</comment>
<evidence type="ECO:0000313" key="3">
    <source>
        <dbReference type="Proteomes" id="UP000249185"/>
    </source>
</evidence>
<dbReference type="Pfam" id="PF01841">
    <property type="entry name" value="Transglut_core"/>
    <property type="match status" value="1"/>
</dbReference>
<dbReference type="PROSITE" id="PS51318">
    <property type="entry name" value="TAT"/>
    <property type="match status" value="1"/>
</dbReference>
<name>A0A2W5N395_RHOSU</name>
<accession>A0A2W5N395</accession>
<dbReference type="PANTHER" id="PTHR38339:SF1">
    <property type="entry name" value="TRANSGLUTAMINASE-LIKE DOMAIN-CONTAINING PROTEIN"/>
    <property type="match status" value="1"/>
</dbReference>
<protein>
    <submittedName>
        <fullName evidence="2">Transglutaminase</fullName>
    </submittedName>
</protein>
<dbReference type="SUPFAM" id="SSF54001">
    <property type="entry name" value="Cysteine proteinases"/>
    <property type="match status" value="1"/>
</dbReference>
<dbReference type="Gene3D" id="3.10.620.30">
    <property type="match status" value="1"/>
</dbReference>
<evidence type="ECO:0000313" key="2">
    <source>
        <dbReference type="EMBL" id="PZQ47981.1"/>
    </source>
</evidence>
<gene>
    <name evidence="2" type="ORF">DI556_15935</name>
</gene>
<dbReference type="AlphaFoldDB" id="A0A2W5N395"/>
<dbReference type="Proteomes" id="UP000249185">
    <property type="component" value="Unassembled WGS sequence"/>
</dbReference>
<feature type="domain" description="Transglutaminase-like" evidence="1">
    <location>
        <begin position="201"/>
        <end position="276"/>
    </location>
</feature>
<dbReference type="PANTHER" id="PTHR38339">
    <property type="entry name" value="TRANSGLUTAMINASE DOMAIN PROTEIN"/>
    <property type="match status" value="1"/>
</dbReference>
<dbReference type="InterPro" id="IPR038765">
    <property type="entry name" value="Papain-like_cys_pep_sf"/>
</dbReference>
<dbReference type="SMART" id="SM00460">
    <property type="entry name" value="TGc"/>
    <property type="match status" value="1"/>
</dbReference>
<reference evidence="2 3" key="1">
    <citation type="submission" date="2017-08" db="EMBL/GenBank/DDBJ databases">
        <title>Infants hospitalized years apart are colonized by the same room-sourced microbial strains.</title>
        <authorList>
            <person name="Brooks B."/>
            <person name="Olm M.R."/>
            <person name="Firek B.A."/>
            <person name="Baker R."/>
            <person name="Thomas B.C."/>
            <person name="Morowitz M.J."/>
            <person name="Banfield J.F."/>
        </authorList>
    </citation>
    <scope>NUCLEOTIDE SEQUENCE [LARGE SCALE GENOMIC DNA]</scope>
    <source>
        <strain evidence="2">S2_005_002_R2_34</strain>
    </source>
</reference>
<dbReference type="EMBL" id="QFPW01000014">
    <property type="protein sequence ID" value="PZQ47981.1"/>
    <property type="molecule type" value="Genomic_DNA"/>
</dbReference>
<organism evidence="2 3">
    <name type="scientific">Rhodovulum sulfidophilum</name>
    <name type="common">Rhodobacter sulfidophilus</name>
    <dbReference type="NCBI Taxonomy" id="35806"/>
    <lineage>
        <taxon>Bacteria</taxon>
        <taxon>Pseudomonadati</taxon>
        <taxon>Pseudomonadota</taxon>
        <taxon>Alphaproteobacteria</taxon>
        <taxon>Rhodobacterales</taxon>
        <taxon>Paracoccaceae</taxon>
        <taxon>Rhodovulum</taxon>
    </lineage>
</organism>
<dbReference type="InterPro" id="IPR002931">
    <property type="entry name" value="Transglutaminase-like"/>
</dbReference>
<proteinExistence type="predicted"/>
<evidence type="ECO:0000259" key="1">
    <source>
        <dbReference type="SMART" id="SM00460"/>
    </source>
</evidence>
<sequence length="363" mass="38316">MNRREFLGTAAGVAALGALPRDAFAAAEFDPKPGAWRGYAVTTTLDIRKQSGPVTAWMPLPSIAEADWIAPEGDEWHGDAAVAEVVIDPPSGARILRAEFPAEIATPRLTIVSRFRARDRGDVLDATGAAPLSPEARARYLAATHLMPTDGIVKETAERITAGAATDLAKARAIYEWVVDNTERVAEVRGCGIGDVASMLESGDLGGKCADLNALYVALARASGVPARDLYGIRVAPSAFGYKSLGAGSEVITKAQHCRAEVFLDGPGWVPVDPADVRKVVLEEPPGDNALDSAVVTAARAKLFGAWEGNWMAYNDAHDVVLPGSDHRVAFLMYPQAEVAGALVDCLDAPTFAYAIKAAPITT</sequence>
<dbReference type="InterPro" id="IPR006311">
    <property type="entry name" value="TAT_signal"/>
</dbReference>